<dbReference type="SUPFAM" id="SSF46785">
    <property type="entry name" value="Winged helix' DNA-binding domain"/>
    <property type="match status" value="1"/>
</dbReference>
<comment type="similarity">
    <text evidence="1">Belongs to the Fur family.</text>
</comment>
<reference evidence="7" key="1">
    <citation type="submission" date="2015-10" db="EMBL/GenBank/DDBJ databases">
        <authorList>
            <person name="Gilbert D.G."/>
        </authorList>
    </citation>
    <scope>NUCLEOTIDE SEQUENCE</scope>
</reference>
<dbReference type="PANTHER" id="PTHR33202">
    <property type="entry name" value="ZINC UPTAKE REGULATION PROTEIN"/>
    <property type="match status" value="1"/>
</dbReference>
<keyword evidence="4" id="KW-0805">Transcription regulation</keyword>
<keyword evidence="5" id="KW-0238">DNA-binding</keyword>
<organism evidence="7">
    <name type="scientific">hydrothermal vent metagenome</name>
    <dbReference type="NCBI Taxonomy" id="652676"/>
    <lineage>
        <taxon>unclassified sequences</taxon>
        <taxon>metagenomes</taxon>
        <taxon>ecological metagenomes</taxon>
    </lineage>
</organism>
<dbReference type="GO" id="GO:0045892">
    <property type="term" value="P:negative regulation of DNA-templated transcription"/>
    <property type="evidence" value="ECO:0007669"/>
    <property type="project" value="TreeGrafter"/>
</dbReference>
<dbReference type="Pfam" id="PF01475">
    <property type="entry name" value="FUR"/>
    <property type="match status" value="1"/>
</dbReference>
<accession>A0A160TU57</accession>
<evidence type="ECO:0000256" key="3">
    <source>
        <dbReference type="ARBA" id="ARBA00022833"/>
    </source>
</evidence>
<sequence>MDTIGFGQHNHAECISKGLNLVDAECRAAGLKFTPVRRRVLEMLLAEHRAHGAYEILDNLRAEGLGSQPPVSYRALEFLVKNGFAHKIERLNAFIACAHLAENHAPVFLICRSCDSVAEIYTDLTRGVLGRAAKTAGFQIERTAVEVEGICTTCQQGGAA</sequence>
<dbReference type="GO" id="GO:0005829">
    <property type="term" value="C:cytosol"/>
    <property type="evidence" value="ECO:0007669"/>
    <property type="project" value="TreeGrafter"/>
</dbReference>
<evidence type="ECO:0000256" key="6">
    <source>
        <dbReference type="ARBA" id="ARBA00023163"/>
    </source>
</evidence>
<evidence type="ECO:0000256" key="2">
    <source>
        <dbReference type="ARBA" id="ARBA00022491"/>
    </source>
</evidence>
<name>A0A160TU57_9ZZZZ</name>
<evidence type="ECO:0000313" key="7">
    <source>
        <dbReference type="EMBL" id="CUS54785.1"/>
    </source>
</evidence>
<dbReference type="InterPro" id="IPR002481">
    <property type="entry name" value="FUR"/>
</dbReference>
<dbReference type="PANTHER" id="PTHR33202:SF6">
    <property type="entry name" value="ZINC UPTAKE REGULATION PROTEIN"/>
    <property type="match status" value="1"/>
</dbReference>
<gene>
    <name evidence="7" type="ORF">MGWOODY_XGa1775</name>
</gene>
<keyword evidence="6" id="KW-0804">Transcription</keyword>
<dbReference type="AlphaFoldDB" id="A0A160TU57"/>
<dbReference type="GO" id="GO:0003700">
    <property type="term" value="F:DNA-binding transcription factor activity"/>
    <property type="evidence" value="ECO:0007669"/>
    <property type="project" value="InterPro"/>
</dbReference>
<evidence type="ECO:0000256" key="4">
    <source>
        <dbReference type="ARBA" id="ARBA00023015"/>
    </source>
</evidence>
<dbReference type="InterPro" id="IPR036388">
    <property type="entry name" value="WH-like_DNA-bd_sf"/>
</dbReference>
<dbReference type="InterPro" id="IPR036390">
    <property type="entry name" value="WH_DNA-bd_sf"/>
</dbReference>
<proteinExistence type="inferred from homology"/>
<dbReference type="GO" id="GO:1900376">
    <property type="term" value="P:regulation of secondary metabolite biosynthetic process"/>
    <property type="evidence" value="ECO:0007669"/>
    <property type="project" value="TreeGrafter"/>
</dbReference>
<keyword evidence="2" id="KW-0678">Repressor</keyword>
<dbReference type="InterPro" id="IPR043135">
    <property type="entry name" value="Fur_C"/>
</dbReference>
<evidence type="ECO:0000256" key="1">
    <source>
        <dbReference type="ARBA" id="ARBA00007957"/>
    </source>
</evidence>
<evidence type="ECO:0000256" key="5">
    <source>
        <dbReference type="ARBA" id="ARBA00023125"/>
    </source>
</evidence>
<dbReference type="EMBL" id="CZRL01000106">
    <property type="protein sequence ID" value="CUS54785.1"/>
    <property type="molecule type" value="Genomic_DNA"/>
</dbReference>
<dbReference type="GO" id="GO:0000976">
    <property type="term" value="F:transcription cis-regulatory region binding"/>
    <property type="evidence" value="ECO:0007669"/>
    <property type="project" value="TreeGrafter"/>
</dbReference>
<keyword evidence="3" id="KW-0862">Zinc</keyword>
<protein>
    <submittedName>
        <fullName evidence="7">Zinc uptake regulation protein ZUR</fullName>
    </submittedName>
</protein>
<dbReference type="Gene3D" id="1.10.10.10">
    <property type="entry name" value="Winged helix-like DNA-binding domain superfamily/Winged helix DNA-binding domain"/>
    <property type="match status" value="1"/>
</dbReference>
<dbReference type="Gene3D" id="3.30.1490.190">
    <property type="match status" value="1"/>
</dbReference>
<dbReference type="GO" id="GO:0008270">
    <property type="term" value="F:zinc ion binding"/>
    <property type="evidence" value="ECO:0007669"/>
    <property type="project" value="TreeGrafter"/>
</dbReference>